<dbReference type="InterPro" id="IPR002504">
    <property type="entry name" value="NADK"/>
</dbReference>
<dbReference type="FunFam" id="2.60.200.30:FF:000004">
    <property type="entry name" value="NAD kinase 2, chloroplastic"/>
    <property type="match status" value="1"/>
</dbReference>
<evidence type="ECO:0000256" key="3">
    <source>
        <dbReference type="ARBA" id="ARBA00022777"/>
    </source>
</evidence>
<evidence type="ECO:0000256" key="1">
    <source>
        <dbReference type="ARBA" id="ARBA00010995"/>
    </source>
</evidence>
<keyword evidence="3" id="KW-0418">Kinase</keyword>
<dbReference type="OrthoDB" id="24581at2759"/>
<name>A0A5C5G8C8_9BASI</name>
<evidence type="ECO:0000313" key="7">
    <source>
        <dbReference type="EMBL" id="TNY24676.1"/>
    </source>
</evidence>
<organism evidence="7 8">
    <name type="scientific">Rhodotorula diobovata</name>
    <dbReference type="NCBI Taxonomy" id="5288"/>
    <lineage>
        <taxon>Eukaryota</taxon>
        <taxon>Fungi</taxon>
        <taxon>Dikarya</taxon>
        <taxon>Basidiomycota</taxon>
        <taxon>Pucciniomycotina</taxon>
        <taxon>Microbotryomycetes</taxon>
        <taxon>Sporidiobolales</taxon>
        <taxon>Sporidiobolaceae</taxon>
        <taxon>Rhodotorula</taxon>
    </lineage>
</organism>
<dbReference type="PANTHER" id="PTHR20275:SF0">
    <property type="entry name" value="NAD KINASE"/>
    <property type="match status" value="1"/>
</dbReference>
<keyword evidence="2" id="KW-0808">Transferase</keyword>
<dbReference type="AlphaFoldDB" id="A0A5C5G8C8"/>
<sequence length="965" mass="104901">MSSMGFHQPRSPLSGEPSRPTSPSGSGAASPPYLRMHPSRAPHSPLAISTNLHVPSQHHADGRTPTSPGRAQTHRTLGHIPLAAAHGPSSVPAHPSHLHPPGRQNTSTPPPHVNHSTVLTPLAAPATTSSSYSQSLGSPCFVHSHLDHTLNDVVKRDGANAAGSPGADGTPRATRKKLRSRLSEYGQETAQAHPVGQQQPQQQQHEQAQGAKEGAPDPKLRLPESSIESGTDDDDDGEETSDDEKNTWTRQLAETAVSVREMSRQLGRARVVSHIQSVMIVTKARDNQLTRVTRELALWLMKTPRDGKDRGLIVYVDSQLQKSKRFDAAGLQRENPELFRPLPHRRYSRTSSSASLATDAQPRRDGVQTPGTNRSGGALTPLTMTNLSEALLKRNNSISSTTGDGHGAKRSPHDPDEGQLRYWTNEMCRKSPHLFDFVITLGGDGTILYTSWLFQQVVPPVIPFALGSLGFLTNFDIANYRETLNAAIDTGVRVNLRMRFTCTVYRAVTDDGSCKRRAVRSGKTGGIFMKSLTREGWDAIESGKPLGTPGGRDKEIKCFSTRAVESFEVLNDLVVDRGPSPYVSQLELFGDEHHMTTVQADGLTVSTPTGSTAYSLSAGGSLVHPEIPAILITPICPHTLSFRPMLLPDSMELRICVPYNSRSTAWASFDGRGRVELRQGDHIKVTASPYPFPTVCADKQSTDWFHSIARTLKWNERQRQKSFVILEEGRKKPRSSSAKPEGPKAQPAPSASSEAAQAAPKKKQASFAASPVQTPAPVAENDEDEDEEDEEEEEEDEDEGEDTEEEYDIDDVSESTTNVSSPSASDAAPLSHHHHASSSSLPPLAHTHTQPSGSPALVSHSHAAGYPIPAQDLVDMSSNASSISVDIQDDPTERYATQPPVGRGRSRSRGRTTLKEVRRASKGRLGQPQAQESDADQSEDRAFAVVGHDEDDDDDSSQVRWFSLQ</sequence>
<dbReference type="Gene3D" id="3.40.50.10330">
    <property type="entry name" value="Probable inorganic polyphosphate/atp-NAD kinase, domain 1"/>
    <property type="match status" value="1"/>
</dbReference>
<feature type="compositionally biased region" description="Low complexity" evidence="6">
    <location>
        <begin position="14"/>
        <end position="32"/>
    </location>
</feature>
<keyword evidence="5" id="KW-0520">NAD</keyword>
<comment type="caution">
    <text evidence="7">The sequence shown here is derived from an EMBL/GenBank/DDBJ whole genome shotgun (WGS) entry which is preliminary data.</text>
</comment>
<accession>A0A5C5G8C8</accession>
<keyword evidence="4" id="KW-0521">NADP</keyword>
<dbReference type="InterPro" id="IPR016064">
    <property type="entry name" value="NAD/diacylglycerol_kinase_sf"/>
</dbReference>
<feature type="compositionally biased region" description="Low complexity" evidence="6">
    <location>
        <begin position="820"/>
        <end position="830"/>
    </location>
</feature>
<dbReference type="Pfam" id="PF20143">
    <property type="entry name" value="NAD_kinase_C"/>
    <property type="match status" value="1"/>
</dbReference>
<dbReference type="Gene3D" id="2.60.200.30">
    <property type="entry name" value="Probable inorganic polyphosphate/atp-NAD kinase, domain 2"/>
    <property type="match status" value="1"/>
</dbReference>
<feature type="compositionally biased region" description="Low complexity" evidence="6">
    <location>
        <begin position="743"/>
        <end position="771"/>
    </location>
</feature>
<feature type="compositionally biased region" description="Polar residues" evidence="6">
    <location>
        <begin position="349"/>
        <end position="358"/>
    </location>
</feature>
<evidence type="ECO:0008006" key="9">
    <source>
        <dbReference type="Google" id="ProtNLM"/>
    </source>
</evidence>
<feature type="region of interest" description="Disordered" evidence="6">
    <location>
        <begin position="397"/>
        <end position="417"/>
    </location>
</feature>
<protein>
    <recommendedName>
        <fullName evidence="9">ATP-NAD kinase-like domain-containing protein</fullName>
    </recommendedName>
</protein>
<dbReference type="GO" id="GO:0006741">
    <property type="term" value="P:NADP+ biosynthetic process"/>
    <property type="evidence" value="ECO:0007669"/>
    <property type="project" value="InterPro"/>
</dbReference>
<proteinExistence type="inferred from homology"/>
<feature type="compositionally biased region" description="Acidic residues" evidence="6">
    <location>
        <begin position="780"/>
        <end position="813"/>
    </location>
</feature>
<feature type="compositionally biased region" description="Low complexity" evidence="6">
    <location>
        <begin position="190"/>
        <end position="213"/>
    </location>
</feature>
<dbReference type="PANTHER" id="PTHR20275">
    <property type="entry name" value="NAD KINASE"/>
    <property type="match status" value="1"/>
</dbReference>
<feature type="region of interest" description="Disordered" evidence="6">
    <location>
        <begin position="327"/>
        <end position="381"/>
    </location>
</feature>
<dbReference type="GO" id="GO:0003951">
    <property type="term" value="F:NAD+ kinase activity"/>
    <property type="evidence" value="ECO:0007669"/>
    <property type="project" value="InterPro"/>
</dbReference>
<dbReference type="STRING" id="5288.A0A5C5G8C8"/>
<feature type="region of interest" description="Disordered" evidence="6">
    <location>
        <begin position="877"/>
        <end position="965"/>
    </location>
</feature>
<evidence type="ECO:0000256" key="2">
    <source>
        <dbReference type="ARBA" id="ARBA00022679"/>
    </source>
</evidence>
<dbReference type="GO" id="GO:0019674">
    <property type="term" value="P:NAD+ metabolic process"/>
    <property type="evidence" value="ECO:0007669"/>
    <property type="project" value="InterPro"/>
</dbReference>
<dbReference type="InterPro" id="IPR017438">
    <property type="entry name" value="ATP-NAD_kinase_N"/>
</dbReference>
<dbReference type="Proteomes" id="UP000311382">
    <property type="component" value="Unassembled WGS sequence"/>
</dbReference>
<evidence type="ECO:0000256" key="5">
    <source>
        <dbReference type="ARBA" id="ARBA00023027"/>
    </source>
</evidence>
<feature type="region of interest" description="Disordered" evidence="6">
    <location>
        <begin position="156"/>
        <end position="248"/>
    </location>
</feature>
<feature type="compositionally biased region" description="Low complexity" evidence="6">
    <location>
        <begin position="837"/>
        <end position="846"/>
    </location>
</feature>
<dbReference type="InterPro" id="IPR017437">
    <property type="entry name" value="ATP-NAD_kinase_PpnK-typ_C"/>
</dbReference>
<dbReference type="Pfam" id="PF01513">
    <property type="entry name" value="NAD_kinase"/>
    <property type="match status" value="1"/>
</dbReference>
<dbReference type="SUPFAM" id="SSF111331">
    <property type="entry name" value="NAD kinase/diacylglycerol kinase-like"/>
    <property type="match status" value="1"/>
</dbReference>
<feature type="compositionally biased region" description="Acidic residues" evidence="6">
    <location>
        <begin position="230"/>
        <end position="242"/>
    </location>
</feature>
<evidence type="ECO:0000256" key="4">
    <source>
        <dbReference type="ARBA" id="ARBA00022857"/>
    </source>
</evidence>
<feature type="region of interest" description="Disordered" evidence="6">
    <location>
        <begin position="1"/>
        <end position="117"/>
    </location>
</feature>
<dbReference type="EMBL" id="SOZI01000001">
    <property type="protein sequence ID" value="TNY24676.1"/>
    <property type="molecule type" value="Genomic_DNA"/>
</dbReference>
<evidence type="ECO:0000313" key="8">
    <source>
        <dbReference type="Proteomes" id="UP000311382"/>
    </source>
</evidence>
<dbReference type="HAMAP" id="MF_00361">
    <property type="entry name" value="NAD_kinase"/>
    <property type="match status" value="1"/>
</dbReference>
<keyword evidence="8" id="KW-1185">Reference proteome</keyword>
<feature type="region of interest" description="Disordered" evidence="6">
    <location>
        <begin position="724"/>
        <end position="864"/>
    </location>
</feature>
<reference evidence="7 8" key="1">
    <citation type="submission" date="2019-03" db="EMBL/GenBank/DDBJ databases">
        <title>Rhodosporidium diobovatum UCD-FST 08-225 genome sequencing, assembly, and annotation.</title>
        <authorList>
            <person name="Fakankun I.U."/>
            <person name="Fristensky B."/>
            <person name="Levin D.B."/>
        </authorList>
    </citation>
    <scope>NUCLEOTIDE SEQUENCE [LARGE SCALE GENOMIC DNA]</scope>
    <source>
        <strain evidence="7 8">UCD-FST 08-225</strain>
    </source>
</reference>
<comment type="similarity">
    <text evidence="1">Belongs to the NAD kinase family.</text>
</comment>
<evidence type="ECO:0000256" key="6">
    <source>
        <dbReference type="SAM" id="MobiDB-lite"/>
    </source>
</evidence>
<gene>
    <name evidence="7" type="ORF">DMC30DRAFT_410175</name>
</gene>